<name>A0AAJ7RFD3_CEPCN</name>
<dbReference type="AlphaFoldDB" id="A0AAJ7RFD3"/>
<dbReference type="GeneID" id="107266586"/>
<gene>
    <name evidence="2" type="primary">LOC107266586</name>
</gene>
<dbReference type="RefSeq" id="XP_024939925.1">
    <property type="nucleotide sequence ID" value="XM_025084157.1"/>
</dbReference>
<evidence type="ECO:0000313" key="1">
    <source>
        <dbReference type="Proteomes" id="UP000694920"/>
    </source>
</evidence>
<dbReference type="SUPFAM" id="SSF55060">
    <property type="entry name" value="GHMP Kinase, C-terminal domain"/>
    <property type="match status" value="1"/>
</dbReference>
<dbReference type="Proteomes" id="UP000694920">
    <property type="component" value="Unplaced"/>
</dbReference>
<evidence type="ECO:0000313" key="2">
    <source>
        <dbReference type="RefSeq" id="XP_024939925.1"/>
    </source>
</evidence>
<keyword evidence="1" id="KW-1185">Reference proteome</keyword>
<dbReference type="KEGG" id="ccin:107266586"/>
<reference evidence="2" key="1">
    <citation type="submission" date="2025-08" db="UniProtKB">
        <authorList>
            <consortium name="RefSeq"/>
        </authorList>
    </citation>
    <scope>IDENTIFICATION</scope>
</reference>
<proteinExistence type="predicted"/>
<organism evidence="1 2">
    <name type="scientific">Cephus cinctus</name>
    <name type="common">Wheat stem sawfly</name>
    <dbReference type="NCBI Taxonomy" id="211228"/>
    <lineage>
        <taxon>Eukaryota</taxon>
        <taxon>Metazoa</taxon>
        <taxon>Ecdysozoa</taxon>
        <taxon>Arthropoda</taxon>
        <taxon>Hexapoda</taxon>
        <taxon>Insecta</taxon>
        <taxon>Pterygota</taxon>
        <taxon>Neoptera</taxon>
        <taxon>Endopterygota</taxon>
        <taxon>Hymenoptera</taxon>
        <taxon>Cephoidea</taxon>
        <taxon>Cephidae</taxon>
        <taxon>Cephus</taxon>
    </lineage>
</organism>
<sequence length="160" mass="17859">MRVRTGLWMAGASGMLGRSSARQHLEIVKASSTPGHVVIYNLFRDYSDGTSPARGFEYHSRLSTGPRIRILFAATAQAQASFWDLIGMERDTDRIPRGYFYPWLDTLQTLENAQRNAYRSCKTGSGPSLVAQVKEETLSVLYNVQRPVYGLALAFFGGNF</sequence>
<protein>
    <submittedName>
        <fullName evidence="2">Uncharacterized protein LOC107266586 isoform X1</fullName>
    </submittedName>
</protein>
<dbReference type="InterPro" id="IPR036554">
    <property type="entry name" value="GHMP_kinase_C_sf"/>
</dbReference>
<accession>A0AAJ7RFD3</accession>